<gene>
    <name evidence="2" type="ORF">BDA96_10G089800</name>
</gene>
<sequence>MCRGSELAQATNRPRSPISSAVTTPSACHHSPVSSPAPPISSFPSPLSFVLPSLLLPLPPQTTLAPSDRAQLGDNYYSTGGAAARTTRRHRGPAASASSPAC</sequence>
<organism evidence="2 3">
    <name type="scientific">Sorghum bicolor</name>
    <name type="common">Sorghum</name>
    <name type="synonym">Sorghum vulgare</name>
    <dbReference type="NCBI Taxonomy" id="4558"/>
    <lineage>
        <taxon>Eukaryota</taxon>
        <taxon>Viridiplantae</taxon>
        <taxon>Streptophyta</taxon>
        <taxon>Embryophyta</taxon>
        <taxon>Tracheophyta</taxon>
        <taxon>Spermatophyta</taxon>
        <taxon>Magnoliopsida</taxon>
        <taxon>Liliopsida</taxon>
        <taxon>Poales</taxon>
        <taxon>Poaceae</taxon>
        <taxon>PACMAD clade</taxon>
        <taxon>Panicoideae</taxon>
        <taxon>Andropogonodae</taxon>
        <taxon>Andropogoneae</taxon>
        <taxon>Sorghinae</taxon>
        <taxon>Sorghum</taxon>
    </lineage>
</organism>
<evidence type="ECO:0000256" key="1">
    <source>
        <dbReference type="SAM" id="MobiDB-lite"/>
    </source>
</evidence>
<protein>
    <submittedName>
        <fullName evidence="2">Uncharacterized protein</fullName>
    </submittedName>
</protein>
<evidence type="ECO:0000313" key="3">
    <source>
        <dbReference type="Proteomes" id="UP000807115"/>
    </source>
</evidence>
<accession>A0A921Q2P6</accession>
<dbReference type="EMBL" id="CM027689">
    <property type="protein sequence ID" value="KAG0513300.1"/>
    <property type="molecule type" value="Genomic_DNA"/>
</dbReference>
<comment type="caution">
    <text evidence="2">The sequence shown here is derived from an EMBL/GenBank/DDBJ whole genome shotgun (WGS) entry which is preliminary data.</text>
</comment>
<name>A0A921Q2P6_SORBI</name>
<feature type="region of interest" description="Disordered" evidence="1">
    <location>
        <begin position="1"/>
        <end position="41"/>
    </location>
</feature>
<feature type="region of interest" description="Disordered" evidence="1">
    <location>
        <begin position="65"/>
        <end position="102"/>
    </location>
</feature>
<feature type="compositionally biased region" description="Polar residues" evidence="1">
    <location>
        <begin position="8"/>
        <end position="26"/>
    </location>
</feature>
<reference evidence="2" key="2">
    <citation type="submission" date="2020-10" db="EMBL/GenBank/DDBJ databases">
        <authorList>
            <person name="Cooper E.A."/>
            <person name="Brenton Z.W."/>
            <person name="Flinn B.S."/>
            <person name="Jenkins J."/>
            <person name="Shu S."/>
            <person name="Flowers D."/>
            <person name="Luo F."/>
            <person name="Wang Y."/>
            <person name="Xia P."/>
            <person name="Barry K."/>
            <person name="Daum C."/>
            <person name="Lipzen A."/>
            <person name="Yoshinaga Y."/>
            <person name="Schmutz J."/>
            <person name="Saski C."/>
            <person name="Vermerris W."/>
            <person name="Kresovich S."/>
        </authorList>
    </citation>
    <scope>NUCLEOTIDE SEQUENCE</scope>
</reference>
<dbReference type="Proteomes" id="UP000807115">
    <property type="component" value="Chromosome 10"/>
</dbReference>
<reference evidence="2" key="1">
    <citation type="journal article" date="2019" name="BMC Genomics">
        <title>A new reference genome for Sorghum bicolor reveals high levels of sequence similarity between sweet and grain genotypes: implications for the genetics of sugar metabolism.</title>
        <authorList>
            <person name="Cooper E.A."/>
            <person name="Brenton Z.W."/>
            <person name="Flinn B.S."/>
            <person name="Jenkins J."/>
            <person name="Shu S."/>
            <person name="Flowers D."/>
            <person name="Luo F."/>
            <person name="Wang Y."/>
            <person name="Xia P."/>
            <person name="Barry K."/>
            <person name="Daum C."/>
            <person name="Lipzen A."/>
            <person name="Yoshinaga Y."/>
            <person name="Schmutz J."/>
            <person name="Saski C."/>
            <person name="Vermerris W."/>
            <person name="Kresovich S."/>
        </authorList>
    </citation>
    <scope>NUCLEOTIDE SEQUENCE</scope>
</reference>
<evidence type="ECO:0000313" key="2">
    <source>
        <dbReference type="EMBL" id="KAG0513300.1"/>
    </source>
</evidence>
<proteinExistence type="predicted"/>
<dbReference type="AlphaFoldDB" id="A0A921Q2P6"/>